<proteinExistence type="predicted"/>
<dbReference type="RefSeq" id="XP_065656439.1">
    <property type="nucleotide sequence ID" value="XM_065800367.1"/>
</dbReference>
<feature type="domain" description="Ubiquitin-like" evidence="1">
    <location>
        <begin position="2094"/>
        <end position="2165"/>
    </location>
</feature>
<feature type="domain" description="Ubiquitin-like" evidence="1">
    <location>
        <begin position="2018"/>
        <end position="2089"/>
    </location>
</feature>
<dbReference type="RefSeq" id="XP_065656435.1">
    <property type="nucleotide sequence ID" value="XM_065800363.1"/>
</dbReference>
<dbReference type="PANTHER" id="PTHR10666">
    <property type="entry name" value="UBIQUITIN"/>
    <property type="match status" value="1"/>
</dbReference>
<dbReference type="PRINTS" id="PR00348">
    <property type="entry name" value="UBIQUITIN"/>
</dbReference>
<dbReference type="InterPro" id="IPR019956">
    <property type="entry name" value="Ubiquitin_dom"/>
</dbReference>
<feature type="domain" description="Ubiquitin-like" evidence="1">
    <location>
        <begin position="1790"/>
        <end position="1861"/>
    </location>
</feature>
<dbReference type="RefSeq" id="XP_065656440.1">
    <property type="nucleotide sequence ID" value="XM_065800368.1"/>
</dbReference>
<dbReference type="Pfam" id="PF00240">
    <property type="entry name" value="ubiquitin"/>
    <property type="match status" value="30"/>
</dbReference>
<accession>A0ABM4C4D3</accession>
<name>A0ABM4C4D3_HYDVU</name>
<evidence type="ECO:0000313" key="2">
    <source>
        <dbReference type="Proteomes" id="UP001652625"/>
    </source>
</evidence>
<feature type="domain" description="Ubiquitin-like" evidence="1">
    <location>
        <begin position="107"/>
        <end position="178"/>
    </location>
</feature>
<feature type="domain" description="Ubiquitin-like" evidence="1">
    <location>
        <begin position="487"/>
        <end position="558"/>
    </location>
</feature>
<gene>
    <name evidence="3 4 5 6 7 8 9" type="primary">LOC136081934</name>
</gene>
<feature type="domain" description="Ubiquitin-like" evidence="1">
    <location>
        <begin position="639"/>
        <end position="710"/>
    </location>
</feature>
<feature type="domain" description="Ubiquitin-like" evidence="1">
    <location>
        <begin position="1094"/>
        <end position="1165"/>
    </location>
</feature>
<evidence type="ECO:0000313" key="8">
    <source>
        <dbReference type="RefSeq" id="XP_065656440.1"/>
    </source>
</evidence>
<dbReference type="InterPro" id="IPR050158">
    <property type="entry name" value="Ubiquitin_ubiquitin-like"/>
</dbReference>
<protein>
    <submittedName>
        <fullName evidence="3 4">Uncharacterized protein LOC136081934 isoform X1</fullName>
    </submittedName>
</protein>
<evidence type="ECO:0000259" key="1">
    <source>
        <dbReference type="SMART" id="SM00213"/>
    </source>
</evidence>
<dbReference type="GeneID" id="136081934"/>
<feature type="domain" description="Ubiquitin-like" evidence="1">
    <location>
        <begin position="2246"/>
        <end position="2317"/>
    </location>
</feature>
<feature type="domain" description="Ubiquitin-like" evidence="1">
    <location>
        <begin position="1562"/>
        <end position="1633"/>
    </location>
</feature>
<evidence type="ECO:0000313" key="6">
    <source>
        <dbReference type="RefSeq" id="XP_065656438.1"/>
    </source>
</evidence>
<dbReference type="RefSeq" id="XP_065656441.1">
    <property type="nucleotide sequence ID" value="XM_065800369.1"/>
</dbReference>
<feature type="domain" description="Ubiquitin-like" evidence="1">
    <location>
        <begin position="259"/>
        <end position="330"/>
    </location>
</feature>
<feature type="domain" description="Ubiquitin-like" evidence="1">
    <location>
        <begin position="715"/>
        <end position="786"/>
    </location>
</feature>
<keyword evidence="2" id="KW-1185">Reference proteome</keyword>
<feature type="domain" description="Ubiquitin-like" evidence="1">
    <location>
        <begin position="1714"/>
        <end position="1785"/>
    </location>
</feature>
<feature type="domain" description="Ubiquitin-like" evidence="1">
    <location>
        <begin position="411"/>
        <end position="482"/>
    </location>
</feature>
<feature type="domain" description="Ubiquitin-like" evidence="1">
    <location>
        <begin position="1"/>
        <end position="71"/>
    </location>
</feature>
<dbReference type="RefSeq" id="XP_065656438.1">
    <property type="nucleotide sequence ID" value="XM_065800366.1"/>
</dbReference>
<feature type="domain" description="Ubiquitin-like" evidence="1">
    <location>
        <begin position="335"/>
        <end position="406"/>
    </location>
</feature>
<evidence type="ECO:0000313" key="3">
    <source>
        <dbReference type="RefSeq" id="XP_065656435.1"/>
    </source>
</evidence>
<feature type="domain" description="Ubiquitin-like" evidence="1">
    <location>
        <begin position="942"/>
        <end position="1013"/>
    </location>
</feature>
<evidence type="ECO:0000313" key="4">
    <source>
        <dbReference type="RefSeq" id="XP_065656436.1"/>
    </source>
</evidence>
<dbReference type="InterPro" id="IPR029071">
    <property type="entry name" value="Ubiquitin-like_domsf"/>
</dbReference>
<dbReference type="CDD" id="cd17039">
    <property type="entry name" value="Ubl_ubiquitin_like"/>
    <property type="match status" value="1"/>
</dbReference>
<dbReference type="InterPro" id="IPR019954">
    <property type="entry name" value="Ubiquitin_CS"/>
</dbReference>
<sequence>MHVIVKSSETQFTLEVEHVDTIKNVKKKIADQENLDADKYYLYYIFNLLKDKRTLRHYKIRDQSIIHLIYRFRVIPSNQISIISRNPLNNVYNILGHSNDIQLGGTMLIFVKTLTGQTITLEVELYDTVENVKDKINDKEGIPPYQQLLIFAGEQLKDGRTLSDYNVQKESTLHLVLSLGGDTLIFVKTLTGKTITLEVESADTIENVKAKIQDKEGIPPDQQRLIFAGEQLRDGRTLSYYNVQTETRLSLVLRLRGGMQIFVKILTGKTITLEVESADTIENVKAKIQDKEGIPPDQQRLIFAGWWLKDRKNLIYYNINKESTLHLVLRLRGAMHIYVGTLTGKTIMLGVELADTIEYVKAKIQNKEGIPSDQQCLVFAGEQLKDGRTLSDYNVQSESTLHLFVRIRGALQIFVETLAGKTITLEVDPDNTIDNVKAKIQDKEGIPTDKQRLYFSGEQLKNEKTLDDYNVQKQFTLHLVLQLNKGVLIFVKTLAGKTIALEVELDNSIENVKAKIHDKESIPPDQQRLIFAGRQLRNERTLSDYNVENESTLLFFLLLNRAMHICVETLTGKTITLEVELADTIEYVKAKIQNKEGIPSDQQCLVFAGEQLKDGRTLSDYNVQKESTLHLVLRLRGAMLIFVKTLSGETITLEVELDDTIENVKAKIQDKNGTPPDQQHIFFGGKELNVRRTLSDYNVQKEFTLHLDLRIEGAMVIFVETLTGQTITLEVKLDDTIEKVKYKIECKEDIPSEFQCLIFDAKHLEDERTLSDCNVQNKSTLHLVYRRRAMLLFVKTLSGKTITLEVVRFNTINNVKAKIQKKEGILKDQQCLVFAGVQLEDRRYLFEYKIENESTLHLELPLRGAMPIFVKTPIGKTITLEVKLANTIEYVKAKIQDKEGIPPDQQCLVFAGVQLDDEKTLNDYNIQIESTLNLVLQLRRALPIFVKILARKTITVEVEFDDTIENVKAKIQDKEGIAPDQQRLFFAAEQLKDGKTLSDYNVQKESTLHLVFRLSGAMLIFVKTINGKIITLEVELADRIEVVKAKIQDKEGIPSEQQRLFFGGEQLKDERTLSDCSVKKESTLHLVLRLGGAMLIFVKTLTSKTITLEVVLNDTIENVKRKIQDEECVPPEQQQLYFGGKYLKDGRTLDYYNVKKESTLCLFIWIRGAIKIFVETSAGKTIALDFEPDNTIDNVKSKIQDNEGIPTDQQRLFFGGKQLEDGRTLNDYNVQKESTLHLVLRLREAMLIFVKILTGKTITLEMKLDDTIENVKAKIEDRECIPRDQQRLFFAGKQLEDERTLNDYNVHRKPTFYLVLRLRGPMHIFVKILAGKTITLEVEFDGTIENVKAKIQEKEGIPPDQQRLFFAGKQLEDGISIQELENAVMRCTLNDYNVHRKLTLHLVLRLRGAMHIFVESQNCETIRLEVELADTIEYVKAKIQDKEGIPPDQQCLVFAGEQLDDGRTLNDYNVKKESTLQLIFQISRNMVIYVNILGGKKIVLVVEIDDTIEYIKAKIQDKEGIPTDQQCLVFAGEQLDDGRTLNDYNVKKESTLQLIFRISRTMVIYVNILGGKIIVLVVEIDDTIENVKSKINDKKGISPNKQQLIFAGKHLEDRRTLFDYNVQEYSTLYLVLQLERAMLIFVKIHTGKTITLRVEFDDTIKNVKAKIQDKENIPPDQQRLIFGAEQLKDGRTLSDYSVHNESTLRLFLPIRGAMLIFVKIHPGKTISLEVELDDTIDNVKTKIHDKEGIPPDKQRLIFGVEQLKDGRTLGDYNIQKESTLHMFHRLRGTMQIFVEILACKTIWLEVKPYNTIDKVKAKIQEKVGVSPDQQCLVFAGEQLEDGRTLNDYKVKTESTLHLFPQVGGARLLFVETQNGKTIMLEVELADTIKYVKAKIQEKEGIPLDHQCLVFAGEQLDDGKTLNDYNVNKKSTIHLVLRLRGTMLIFVKILAGKTITLEIELDDTIKNIKAKIQDKEGIPSDQQCLVFAGEQLDDIRTLNDYNVQKNSTIHLVLRLRGAMQIFVKILAGKTITLEVKLDDTIENVKAKIQDKEGILPDQQRLFFAGKQLEDRRTLNDYNVQIEPTLHLLLRLRGAMHIFVETRNSKTIMLDIELADTIENVKAKIQDKEGIPPDQQCLVFAGMELDNERTLNDYNIQIESTLSLVYRLRGTMLIFVKILAGKTITLEVEFDDTIENVKAKIQDKEGIAPDQQRLIFAAEQLNDRRTLNDYNVQKESTIHLVLRLREAMHIFVETRNGKTIMLEVEFADTIENVKAKIQDKKGIPPHQQRLIFAGEELENGRSLRSYHIDSESTLVFQLNMISIQPNRVIRFINNFLSWLGRIRR</sequence>
<dbReference type="Proteomes" id="UP001652625">
    <property type="component" value="Chromosome 06"/>
</dbReference>
<dbReference type="PROSITE" id="PS00299">
    <property type="entry name" value="UBIQUITIN_1"/>
    <property type="match status" value="8"/>
</dbReference>
<dbReference type="SMART" id="SM00213">
    <property type="entry name" value="UBQ"/>
    <property type="match status" value="30"/>
</dbReference>
<feature type="domain" description="Ubiquitin-like" evidence="1">
    <location>
        <begin position="1942"/>
        <end position="2013"/>
    </location>
</feature>
<organism evidence="2 3">
    <name type="scientific">Hydra vulgaris</name>
    <name type="common">Hydra</name>
    <name type="synonym">Hydra attenuata</name>
    <dbReference type="NCBI Taxonomy" id="6087"/>
    <lineage>
        <taxon>Eukaryota</taxon>
        <taxon>Metazoa</taxon>
        <taxon>Cnidaria</taxon>
        <taxon>Hydrozoa</taxon>
        <taxon>Hydroidolina</taxon>
        <taxon>Anthoathecata</taxon>
        <taxon>Aplanulata</taxon>
        <taxon>Hydridae</taxon>
        <taxon>Hydra</taxon>
    </lineage>
</organism>
<feature type="domain" description="Ubiquitin-like" evidence="1">
    <location>
        <begin position="1486"/>
        <end position="1557"/>
    </location>
</feature>
<dbReference type="Gene3D" id="3.10.20.90">
    <property type="entry name" value="Phosphatidylinositol 3-kinase Catalytic Subunit, Chain A, domain 1"/>
    <property type="match status" value="30"/>
</dbReference>
<dbReference type="RefSeq" id="XP_065656436.1">
    <property type="nucleotide sequence ID" value="XM_065800364.1"/>
</dbReference>
<feature type="domain" description="Ubiquitin-like" evidence="1">
    <location>
        <begin position="790"/>
        <end position="861"/>
    </location>
</feature>
<feature type="domain" description="Ubiquitin-like" evidence="1">
    <location>
        <begin position="1170"/>
        <end position="1241"/>
    </location>
</feature>
<reference evidence="3 4" key="1">
    <citation type="submission" date="2025-05" db="UniProtKB">
        <authorList>
            <consortium name="RefSeq"/>
        </authorList>
    </citation>
    <scope>IDENTIFICATION</scope>
</reference>
<feature type="domain" description="Ubiquitin-like" evidence="1">
    <location>
        <begin position="866"/>
        <end position="937"/>
    </location>
</feature>
<feature type="domain" description="Ubiquitin-like" evidence="1">
    <location>
        <begin position="1866"/>
        <end position="1937"/>
    </location>
</feature>
<dbReference type="SUPFAM" id="SSF54236">
    <property type="entry name" value="Ubiquitin-like"/>
    <property type="match status" value="30"/>
</dbReference>
<feature type="domain" description="Ubiquitin-like" evidence="1">
    <location>
        <begin position="1246"/>
        <end position="1317"/>
    </location>
</feature>
<feature type="domain" description="Ubiquitin-like" evidence="1">
    <location>
        <begin position="1018"/>
        <end position="1089"/>
    </location>
</feature>
<evidence type="ECO:0000313" key="7">
    <source>
        <dbReference type="RefSeq" id="XP_065656439.1"/>
    </source>
</evidence>
<evidence type="ECO:0000313" key="9">
    <source>
        <dbReference type="RefSeq" id="XP_065656441.1"/>
    </source>
</evidence>
<feature type="domain" description="Ubiquitin-like" evidence="1">
    <location>
        <begin position="183"/>
        <end position="254"/>
    </location>
</feature>
<dbReference type="InterPro" id="IPR000626">
    <property type="entry name" value="Ubiquitin-like_dom"/>
</dbReference>
<feature type="domain" description="Ubiquitin-like" evidence="1">
    <location>
        <begin position="1638"/>
        <end position="1709"/>
    </location>
</feature>
<feature type="domain" description="Ubiquitin-like" evidence="1">
    <location>
        <begin position="563"/>
        <end position="634"/>
    </location>
</feature>
<dbReference type="RefSeq" id="XP_065656437.1">
    <property type="nucleotide sequence ID" value="XM_065800365.1"/>
</dbReference>
<feature type="domain" description="Ubiquitin-like" evidence="1">
    <location>
        <begin position="1322"/>
        <end position="1405"/>
    </location>
</feature>
<feature type="domain" description="Ubiquitin-like" evidence="1">
    <location>
        <begin position="2170"/>
        <end position="2241"/>
    </location>
</feature>
<evidence type="ECO:0000313" key="5">
    <source>
        <dbReference type="RefSeq" id="XP_065656437.1"/>
    </source>
</evidence>
<feature type="domain" description="Ubiquitin-like" evidence="1">
    <location>
        <begin position="1410"/>
        <end position="1481"/>
    </location>
</feature>